<keyword evidence="3" id="KW-1185">Reference proteome</keyword>
<comment type="caution">
    <text evidence="2">The sequence shown here is derived from an EMBL/GenBank/DDBJ whole genome shotgun (WGS) entry which is preliminary data.</text>
</comment>
<dbReference type="Pfam" id="PF00582">
    <property type="entry name" value="Usp"/>
    <property type="match status" value="1"/>
</dbReference>
<sequence length="42" mass="4236">MIILVGVDGSETALRAAKKAATLASALEAELHILSAGACQIK</sequence>
<feature type="domain" description="UspA" evidence="1">
    <location>
        <begin position="2"/>
        <end position="36"/>
    </location>
</feature>
<dbReference type="Gene3D" id="3.40.50.620">
    <property type="entry name" value="HUPs"/>
    <property type="match status" value="1"/>
</dbReference>
<name>A0A5R8ZYG8_9MICC</name>
<dbReference type="AlphaFoldDB" id="A0A5R8ZYG8"/>
<dbReference type="InterPro" id="IPR014729">
    <property type="entry name" value="Rossmann-like_a/b/a_fold"/>
</dbReference>
<reference evidence="2 3" key="1">
    <citation type="submission" date="2019-05" db="EMBL/GenBank/DDBJ databases">
        <title>Nesterenkonia sp. GY239, isolated from the Southern Atlantic Ocean.</title>
        <authorList>
            <person name="Zhang G."/>
        </authorList>
    </citation>
    <scope>NUCLEOTIDE SEQUENCE [LARGE SCALE GENOMIC DNA]</scope>
    <source>
        <strain evidence="2 3">GY239</strain>
    </source>
</reference>
<protein>
    <submittedName>
        <fullName evidence="2">Universal stress protein</fullName>
    </submittedName>
</protein>
<accession>A0A5R8ZYG8</accession>
<dbReference type="InterPro" id="IPR006016">
    <property type="entry name" value="UspA"/>
</dbReference>
<evidence type="ECO:0000313" key="2">
    <source>
        <dbReference type="EMBL" id="TLP70687.1"/>
    </source>
</evidence>
<gene>
    <name evidence="2" type="ORF">FEF27_12855</name>
</gene>
<dbReference type="EMBL" id="VAWA01000037">
    <property type="protein sequence ID" value="TLP70687.1"/>
    <property type="molecule type" value="Genomic_DNA"/>
</dbReference>
<proteinExistence type="predicted"/>
<dbReference type="SUPFAM" id="SSF52402">
    <property type="entry name" value="Adenine nucleotide alpha hydrolases-like"/>
    <property type="match status" value="1"/>
</dbReference>
<organism evidence="2 3">
    <name type="scientific">Nesterenkonia sphaerica</name>
    <dbReference type="NCBI Taxonomy" id="1804988"/>
    <lineage>
        <taxon>Bacteria</taxon>
        <taxon>Bacillati</taxon>
        <taxon>Actinomycetota</taxon>
        <taxon>Actinomycetes</taxon>
        <taxon>Micrococcales</taxon>
        <taxon>Micrococcaceae</taxon>
        <taxon>Nesterenkonia</taxon>
    </lineage>
</organism>
<evidence type="ECO:0000259" key="1">
    <source>
        <dbReference type="Pfam" id="PF00582"/>
    </source>
</evidence>
<dbReference type="RefSeq" id="WP_138171284.1">
    <property type="nucleotide sequence ID" value="NZ_VAWA01000037.1"/>
</dbReference>
<evidence type="ECO:0000313" key="3">
    <source>
        <dbReference type="Proteomes" id="UP000306544"/>
    </source>
</evidence>
<dbReference type="Proteomes" id="UP000306544">
    <property type="component" value="Unassembled WGS sequence"/>
</dbReference>